<protein>
    <recommendedName>
        <fullName evidence="3">SUEL-type lectin domain-containing protein</fullName>
    </recommendedName>
</protein>
<evidence type="ECO:0000256" key="2">
    <source>
        <dbReference type="SAM" id="Phobius"/>
    </source>
</evidence>
<dbReference type="AlphaFoldDB" id="A0A2G8JPE1"/>
<name>A0A2G8JPE1_STIJA</name>
<keyword evidence="2" id="KW-0812">Transmembrane</keyword>
<organism evidence="4 5">
    <name type="scientific">Stichopus japonicus</name>
    <name type="common">Sea cucumber</name>
    <dbReference type="NCBI Taxonomy" id="307972"/>
    <lineage>
        <taxon>Eukaryota</taxon>
        <taxon>Metazoa</taxon>
        <taxon>Echinodermata</taxon>
        <taxon>Eleutherozoa</taxon>
        <taxon>Echinozoa</taxon>
        <taxon>Holothuroidea</taxon>
        <taxon>Aspidochirotacea</taxon>
        <taxon>Aspidochirotida</taxon>
        <taxon>Stichopodidae</taxon>
        <taxon>Apostichopus</taxon>
    </lineage>
</organism>
<accession>A0A2G8JPE1</accession>
<evidence type="ECO:0000256" key="1">
    <source>
        <dbReference type="SAM" id="MobiDB-lite"/>
    </source>
</evidence>
<keyword evidence="5" id="KW-1185">Reference proteome</keyword>
<evidence type="ECO:0000313" key="5">
    <source>
        <dbReference type="Proteomes" id="UP000230750"/>
    </source>
</evidence>
<dbReference type="GO" id="GO:0030246">
    <property type="term" value="F:carbohydrate binding"/>
    <property type="evidence" value="ECO:0007669"/>
    <property type="project" value="InterPro"/>
</dbReference>
<reference evidence="4 5" key="1">
    <citation type="journal article" date="2017" name="PLoS Biol.">
        <title>The sea cucumber genome provides insights into morphological evolution and visceral regeneration.</title>
        <authorList>
            <person name="Zhang X."/>
            <person name="Sun L."/>
            <person name="Yuan J."/>
            <person name="Sun Y."/>
            <person name="Gao Y."/>
            <person name="Zhang L."/>
            <person name="Li S."/>
            <person name="Dai H."/>
            <person name="Hamel J.F."/>
            <person name="Liu C."/>
            <person name="Yu Y."/>
            <person name="Liu S."/>
            <person name="Lin W."/>
            <person name="Guo K."/>
            <person name="Jin S."/>
            <person name="Xu P."/>
            <person name="Storey K.B."/>
            <person name="Huan P."/>
            <person name="Zhang T."/>
            <person name="Zhou Y."/>
            <person name="Zhang J."/>
            <person name="Lin C."/>
            <person name="Li X."/>
            <person name="Xing L."/>
            <person name="Huo D."/>
            <person name="Sun M."/>
            <person name="Wang L."/>
            <person name="Mercier A."/>
            <person name="Li F."/>
            <person name="Yang H."/>
            <person name="Xiang J."/>
        </authorList>
    </citation>
    <scope>NUCLEOTIDE SEQUENCE [LARGE SCALE GENOMIC DNA]</scope>
    <source>
        <strain evidence="4">Shaxun</strain>
        <tissue evidence="4">Muscle</tissue>
    </source>
</reference>
<dbReference type="Pfam" id="PF02140">
    <property type="entry name" value="SUEL_Lectin"/>
    <property type="match status" value="1"/>
</dbReference>
<dbReference type="Proteomes" id="UP000230750">
    <property type="component" value="Unassembled WGS sequence"/>
</dbReference>
<dbReference type="Gene3D" id="2.60.120.740">
    <property type="match status" value="1"/>
</dbReference>
<keyword evidence="2" id="KW-0472">Membrane</keyword>
<evidence type="ECO:0000313" key="4">
    <source>
        <dbReference type="EMBL" id="PIK37634.1"/>
    </source>
</evidence>
<feature type="domain" description="SUEL-type lectin" evidence="3">
    <location>
        <begin position="1"/>
        <end position="80"/>
    </location>
</feature>
<dbReference type="InterPro" id="IPR000922">
    <property type="entry name" value="Lectin_gal-bd_dom"/>
</dbReference>
<sequence length="233" mass="26323">MIYASYGFQYNDSEAREQCDGFLNRWWRGLEDVRCDPNSTLEASAVCNGLMACTISSSDKMFTDTCQGVTKYLVVEYYCREVNGNERPEYGDDTIVIDDGNDDNVDDPDDGDDDDDDDIDDESSGDRKTGALSTAAVIAFPVVIFLMVGVATLLVVWWKCKNKREKRNLGAVQMSYLADQTYTTEIYHQQLSERAEEDNELVNNPMCGPQGPHYVNEGQIHRKTPDEGYEIIR</sequence>
<evidence type="ECO:0000259" key="3">
    <source>
        <dbReference type="PROSITE" id="PS50228"/>
    </source>
</evidence>
<keyword evidence="2" id="KW-1133">Transmembrane helix</keyword>
<feature type="compositionally biased region" description="Acidic residues" evidence="1">
    <location>
        <begin position="91"/>
        <end position="123"/>
    </location>
</feature>
<proteinExistence type="predicted"/>
<dbReference type="InterPro" id="IPR043159">
    <property type="entry name" value="Lectin_gal-bd_sf"/>
</dbReference>
<dbReference type="PROSITE" id="PS50228">
    <property type="entry name" value="SUEL_LECTIN"/>
    <property type="match status" value="1"/>
</dbReference>
<dbReference type="EMBL" id="MRZV01001473">
    <property type="protein sequence ID" value="PIK37634.1"/>
    <property type="molecule type" value="Genomic_DNA"/>
</dbReference>
<comment type="caution">
    <text evidence="4">The sequence shown here is derived from an EMBL/GenBank/DDBJ whole genome shotgun (WGS) entry which is preliminary data.</text>
</comment>
<feature type="region of interest" description="Disordered" evidence="1">
    <location>
        <begin position="89"/>
        <end position="128"/>
    </location>
</feature>
<gene>
    <name evidence="4" type="ORF">BSL78_25541</name>
</gene>
<feature type="transmembrane region" description="Helical" evidence="2">
    <location>
        <begin position="135"/>
        <end position="158"/>
    </location>
</feature>